<evidence type="ECO:0000259" key="6">
    <source>
        <dbReference type="PROSITE" id="PS50827"/>
    </source>
</evidence>
<evidence type="ECO:0000259" key="7">
    <source>
        <dbReference type="PROSITE" id="PS51136"/>
    </source>
</evidence>
<dbReference type="GO" id="GO:0005634">
    <property type="term" value="C:nucleus"/>
    <property type="evidence" value="ECO:0007669"/>
    <property type="project" value="UniProtKB-SubCell"/>
</dbReference>
<sequence>MPLLKRKQFPLIDPPPLDLKNKSSRNSPVWYCSLTHEIFDDYSHYLERTTFYRRKIWQCELTGRSNLTYAEALESERLQNQTVQNKLPLELQKAILERAQFQTARLIDVVDDVYNYFVARFVLDEQVDCLWDDNLYYSAIVLEAPPLEDQSSDQVEYKIQLVDQDFKGLADYTRTVRRNELRRDRLTFSKSLLKKFMREATVKDAYLGAPWIINDQFAERFHINTTLPQHLEAAKILAYSKSRKLRSLVPPEKRQELQQQIGSSDRPNTSSTPTAESRLEEAIKFEAALKYPMEDLDLPIYRRNPPTKNSTVFLDMSLGSGNELKTVPNPTGDWPLRPTPSHETIPPDCFGSFLMVWNFLNVFSRPLHLSPFSLNDFESALYYSSIDHQTDDLIVEVIATLLNCIIQHRLKPSYQHSSVILPSTITSSSGYIHAPLLASQQHNGTTEALNGTSDKVDDRDSGDRVSDEKEGHTNGYQQHDRTTEVAPDLDTSQYQQNIERGCGGTEVIAIGTHWDAKPIPAGTPRQGWIDILIGCINDLAIELNEEMATFDRILSSLVPRLGSSLEERQRAFLQLDLKDKLLIFKLLTNAANESPDIKDYMEECQEQLTELRKLKIEANRDRKRILIERSELEKRFEDISNDTPDGEVDGGSDSDSTGDTTTVGADMGASPVSKQISRQAMLKRKQLELDEREAKRKKRHFQQQQLEKERKQELRIRNMAQKKLDNEEHQVQKKLEQVDRDMRKYSTLRLKPLGRDKFYNRYYYLDNIGGGCTHGSGKLFVQSPCPSDLAALLMNDDNDDDDDETPASDKTTVASLCGHGGGLAFMCQLMEHQGLADKAAKLEKDIDRMTDGGGDPLEWWESFDDAKRLDDLLTWLNPKGVRESQLKRELQRHLPGLLAGIKKNQMEQQTEASRRNTRSKATAQPSLGSWQSYVNKLAR</sequence>
<dbReference type="PANTHER" id="PTHR32075">
    <property type="entry name" value="ISWI CHROMATIN-REMODELING COMPLEX SUBUNIT YPL216W-RELATED"/>
    <property type="match status" value="1"/>
</dbReference>
<dbReference type="PROSITE" id="PS51136">
    <property type="entry name" value="WAC"/>
    <property type="match status" value="1"/>
</dbReference>
<dbReference type="InterPro" id="IPR018501">
    <property type="entry name" value="DDT_dom"/>
</dbReference>
<feature type="coiled-coil region" evidence="4">
    <location>
        <begin position="684"/>
        <end position="744"/>
    </location>
</feature>
<organism evidence="8">
    <name type="scientific">Absidia glauca</name>
    <name type="common">Pin mould</name>
    <dbReference type="NCBI Taxonomy" id="4829"/>
    <lineage>
        <taxon>Eukaryota</taxon>
        <taxon>Fungi</taxon>
        <taxon>Fungi incertae sedis</taxon>
        <taxon>Mucoromycota</taxon>
        <taxon>Mucoromycotina</taxon>
        <taxon>Mucoromycetes</taxon>
        <taxon>Mucorales</taxon>
        <taxon>Cunninghamellaceae</taxon>
        <taxon>Absidia</taxon>
    </lineage>
</organism>
<feature type="region of interest" description="Disordered" evidence="5">
    <location>
        <begin position="902"/>
        <end position="927"/>
    </location>
</feature>
<dbReference type="PROSITE" id="PS50827">
    <property type="entry name" value="DDT"/>
    <property type="match status" value="1"/>
</dbReference>
<gene>
    <name evidence="8" type="primary">ABSGL_09195.1 scaffold 10682</name>
</gene>
<evidence type="ECO:0000256" key="4">
    <source>
        <dbReference type="SAM" id="Coils"/>
    </source>
</evidence>
<keyword evidence="9" id="KW-1185">Reference proteome</keyword>
<name>A0A168Q243_ABSGL</name>
<evidence type="ECO:0000313" key="9">
    <source>
        <dbReference type="Proteomes" id="UP000078561"/>
    </source>
</evidence>
<feature type="coiled-coil region" evidence="4">
    <location>
        <begin position="597"/>
        <end position="635"/>
    </location>
</feature>
<comment type="subcellular location">
    <subcellularLocation>
        <location evidence="1 3">Nucleus</location>
    </subcellularLocation>
</comment>
<dbReference type="InterPro" id="IPR013136">
    <property type="entry name" value="WSTF_Acf1_Cbp146"/>
</dbReference>
<dbReference type="GO" id="GO:0031509">
    <property type="term" value="P:subtelomeric heterochromatin formation"/>
    <property type="evidence" value="ECO:0007669"/>
    <property type="project" value="TreeGrafter"/>
</dbReference>
<dbReference type="STRING" id="4829.A0A168Q243"/>
<dbReference type="Proteomes" id="UP000078561">
    <property type="component" value="Unassembled WGS sequence"/>
</dbReference>
<dbReference type="Pfam" id="PF10537">
    <property type="entry name" value="WAC_Acf1_DNA_bd"/>
    <property type="match status" value="1"/>
</dbReference>
<proteinExistence type="predicted"/>
<evidence type="ECO:0000256" key="5">
    <source>
        <dbReference type="SAM" id="MobiDB-lite"/>
    </source>
</evidence>
<dbReference type="GO" id="GO:0000781">
    <property type="term" value="C:chromosome, telomeric region"/>
    <property type="evidence" value="ECO:0007669"/>
    <property type="project" value="GOC"/>
</dbReference>
<evidence type="ECO:0000256" key="3">
    <source>
        <dbReference type="PROSITE-ProRule" id="PRU00475"/>
    </source>
</evidence>
<dbReference type="PANTHER" id="PTHR32075:SF6">
    <property type="entry name" value="ISWI CHROMATIN-REMODELING COMPLEX SUBUNIT YPL216W-RELATED"/>
    <property type="match status" value="1"/>
</dbReference>
<feature type="compositionally biased region" description="Low complexity" evidence="5">
    <location>
        <begin position="653"/>
        <end position="664"/>
    </location>
</feature>
<dbReference type="EMBL" id="LT554077">
    <property type="protein sequence ID" value="SAM03377.1"/>
    <property type="molecule type" value="Genomic_DNA"/>
</dbReference>
<evidence type="ECO:0008006" key="10">
    <source>
        <dbReference type="Google" id="ProtNLM"/>
    </source>
</evidence>
<dbReference type="OMA" id="FPTHHIP"/>
<dbReference type="OrthoDB" id="332390at2759"/>
<dbReference type="AlphaFoldDB" id="A0A168Q243"/>
<evidence type="ECO:0000256" key="1">
    <source>
        <dbReference type="ARBA" id="ARBA00004123"/>
    </source>
</evidence>
<dbReference type="InterPro" id="IPR028941">
    <property type="entry name" value="WHIM2_dom"/>
</dbReference>
<feature type="region of interest" description="Disordered" evidence="5">
    <location>
        <begin position="637"/>
        <end position="681"/>
    </location>
</feature>
<keyword evidence="2 3" id="KW-0539">Nucleus</keyword>
<feature type="domain" description="DDT" evidence="6">
    <location>
        <begin position="347"/>
        <end position="411"/>
    </location>
</feature>
<protein>
    <recommendedName>
        <fullName evidence="10">WAC domain-containing protein</fullName>
    </recommendedName>
</protein>
<evidence type="ECO:0000256" key="2">
    <source>
        <dbReference type="ARBA" id="ARBA00023242"/>
    </source>
</evidence>
<evidence type="ECO:0000313" key="8">
    <source>
        <dbReference type="EMBL" id="SAM03377.1"/>
    </source>
</evidence>
<keyword evidence="4" id="KW-0175">Coiled coil</keyword>
<feature type="compositionally biased region" description="Basic and acidic residues" evidence="5">
    <location>
        <begin position="454"/>
        <end position="481"/>
    </location>
</feature>
<dbReference type="GO" id="GO:0000785">
    <property type="term" value="C:chromatin"/>
    <property type="evidence" value="ECO:0007669"/>
    <property type="project" value="UniProtKB-ARBA"/>
</dbReference>
<feature type="domain" description="WAC" evidence="7">
    <location>
        <begin position="27"/>
        <end position="134"/>
    </location>
</feature>
<accession>A0A168Q243</accession>
<dbReference type="InParanoid" id="A0A168Q243"/>
<dbReference type="SMART" id="SM00571">
    <property type="entry name" value="DDT"/>
    <property type="match status" value="1"/>
</dbReference>
<dbReference type="Pfam" id="PF02791">
    <property type="entry name" value="DDT"/>
    <property type="match status" value="1"/>
</dbReference>
<reference evidence="8" key="1">
    <citation type="submission" date="2016-04" db="EMBL/GenBank/DDBJ databases">
        <authorList>
            <person name="Evans L.H."/>
            <person name="Alamgir A."/>
            <person name="Owens N."/>
            <person name="Weber N.D."/>
            <person name="Virtaneva K."/>
            <person name="Barbian K."/>
            <person name="Babar A."/>
            <person name="Rosenke K."/>
        </authorList>
    </citation>
    <scope>NUCLEOTIDE SEQUENCE [LARGE SCALE GENOMIC DNA]</scope>
    <source>
        <strain evidence="8">CBS 101.48</strain>
    </source>
</reference>
<feature type="region of interest" description="Disordered" evidence="5">
    <location>
        <begin position="248"/>
        <end position="276"/>
    </location>
</feature>
<feature type="region of interest" description="Disordered" evidence="5">
    <location>
        <begin position="444"/>
        <end position="481"/>
    </location>
</feature>
<dbReference type="Pfam" id="PF15613">
    <property type="entry name" value="WSD"/>
    <property type="match status" value="1"/>
</dbReference>
<feature type="compositionally biased region" description="Polar residues" evidence="5">
    <location>
        <begin position="257"/>
        <end position="275"/>
    </location>
</feature>